<dbReference type="SUPFAM" id="SSF53686">
    <property type="entry name" value="Tryptophan synthase beta subunit-like PLP-dependent enzymes"/>
    <property type="match status" value="1"/>
</dbReference>
<evidence type="ECO:0000256" key="12">
    <source>
        <dbReference type="HAMAP-Rule" id="MF_00133"/>
    </source>
</evidence>
<dbReference type="GO" id="GO:0030170">
    <property type="term" value="F:pyridoxal phosphate binding"/>
    <property type="evidence" value="ECO:0007669"/>
    <property type="project" value="InterPro"/>
</dbReference>
<comment type="function">
    <text evidence="2 12">The beta subunit is responsible for the synthesis of L-tryptophan from indole and L-serine.</text>
</comment>
<comment type="subunit">
    <text evidence="5 12">Tetramer of two alpha and two beta chains.</text>
</comment>
<dbReference type="RefSeq" id="WP_011915655.1">
    <property type="nucleotide sequence ID" value="NC_009437.1"/>
</dbReference>
<dbReference type="GO" id="GO:0004834">
    <property type="term" value="F:tryptophan synthase activity"/>
    <property type="evidence" value="ECO:0007669"/>
    <property type="project" value="UniProtKB-UniRule"/>
</dbReference>
<evidence type="ECO:0000256" key="2">
    <source>
        <dbReference type="ARBA" id="ARBA00002786"/>
    </source>
</evidence>
<dbReference type="eggNOG" id="COG1350">
    <property type="taxonomic scope" value="Bacteria"/>
</dbReference>
<dbReference type="PANTHER" id="PTHR48077:SF6">
    <property type="entry name" value="TRYPTOPHAN SYNTHASE"/>
    <property type="match status" value="1"/>
</dbReference>
<sequence length="451" mass="49865">MRKERYKVFLSEDEIPHSWYNITADLKTPLDPPLDPSTRQLIDPNKLKVIFPEALIKQEMATEAFVPIPEEVLEFYKQYRPTPLIRAKRLEKILDTPAKIFYKYEGATPSGSHKLNTAIPQAYYNKKEGIKRLATETGAGQWGSALAIACNFFGLDCTVYMVKVSYNQKPYRRILMETFGAKVIPSPSEFTEAGRKILAQDPNSPGSLGIAISEAVEDAATHPDTNYSLGSVLNHVILHQTIIGEEAKLQMEKIDEYPDIVIGCCGGGSNFAGISFPFLRDKLRNGRNVRAIAVEPAACPTLTKGEFAYDFGDVAGLTPLLKMYTVGSQFVPPSIHAGGLRYHGDSPIVSRLYKDGIIEAIAYKQREVFEAAILFARSEGIIPAPESAHAIKAAIDEAIKAREEGVKKTILISLSGHGHFDLAAYDDYLNGRLEDVEISDEDIKKTLSKLP</sequence>
<dbReference type="PIRSF" id="PIRSF001413">
    <property type="entry name" value="Trp_syn_beta"/>
    <property type="match status" value="1"/>
</dbReference>
<dbReference type="InterPro" id="IPR006654">
    <property type="entry name" value="Trp_synth_beta"/>
</dbReference>
<dbReference type="Gene3D" id="3.40.50.1100">
    <property type="match status" value="2"/>
</dbReference>
<dbReference type="InterPro" id="IPR023026">
    <property type="entry name" value="Trp_synth_beta/beta-like"/>
</dbReference>
<comment type="cofactor">
    <cofactor evidence="1 12">
        <name>pyridoxal 5'-phosphate</name>
        <dbReference type="ChEBI" id="CHEBI:597326"/>
    </cofactor>
</comment>
<evidence type="ECO:0000256" key="6">
    <source>
        <dbReference type="ARBA" id="ARBA00022605"/>
    </source>
</evidence>
<gene>
    <name evidence="12" type="primary">trpB</name>
    <name evidence="14" type="ordered locus">Csac_0030</name>
</gene>
<dbReference type="InterPro" id="IPR006653">
    <property type="entry name" value="Trp_synth_b_CS"/>
</dbReference>
<proteinExistence type="inferred from homology"/>
<evidence type="ECO:0000256" key="7">
    <source>
        <dbReference type="ARBA" id="ARBA00022822"/>
    </source>
</evidence>
<dbReference type="EC" id="4.2.1.20" evidence="12"/>
<organism evidence="14 15">
    <name type="scientific">Caldicellulosiruptor saccharolyticus (strain ATCC 43494 / DSM 8903 / Tp8T 6331)</name>
    <dbReference type="NCBI Taxonomy" id="351627"/>
    <lineage>
        <taxon>Bacteria</taxon>
        <taxon>Bacillati</taxon>
        <taxon>Bacillota</taxon>
        <taxon>Bacillota incertae sedis</taxon>
        <taxon>Caldicellulosiruptorales</taxon>
        <taxon>Caldicellulosiruptoraceae</taxon>
        <taxon>Caldicellulosiruptor</taxon>
    </lineage>
</organism>
<dbReference type="Pfam" id="PF00291">
    <property type="entry name" value="PALP"/>
    <property type="match status" value="1"/>
</dbReference>
<dbReference type="NCBIfam" id="NF009057">
    <property type="entry name" value="PRK12391.1"/>
    <property type="match status" value="1"/>
</dbReference>
<name>A4XFK4_CALS8</name>
<dbReference type="InterPro" id="IPR006316">
    <property type="entry name" value="Trp_synth_b-like"/>
</dbReference>
<dbReference type="PIRSF" id="PIRSF500824">
    <property type="entry name" value="TrpB_prok"/>
    <property type="match status" value="1"/>
</dbReference>
<keyword evidence="10 12" id="KW-0456">Lyase</keyword>
<dbReference type="CDD" id="cd06446">
    <property type="entry name" value="Trp-synth_B"/>
    <property type="match status" value="1"/>
</dbReference>
<evidence type="ECO:0000256" key="9">
    <source>
        <dbReference type="ARBA" id="ARBA00023141"/>
    </source>
</evidence>
<keyword evidence="15" id="KW-1185">Reference proteome</keyword>
<evidence type="ECO:0000256" key="3">
    <source>
        <dbReference type="ARBA" id="ARBA00004733"/>
    </source>
</evidence>
<dbReference type="GO" id="GO:0005737">
    <property type="term" value="C:cytoplasm"/>
    <property type="evidence" value="ECO:0007669"/>
    <property type="project" value="TreeGrafter"/>
</dbReference>
<evidence type="ECO:0000256" key="11">
    <source>
        <dbReference type="ARBA" id="ARBA00049047"/>
    </source>
</evidence>
<evidence type="ECO:0000256" key="8">
    <source>
        <dbReference type="ARBA" id="ARBA00022898"/>
    </source>
</evidence>
<dbReference type="GO" id="GO:0052684">
    <property type="term" value="F:L-serine hydro-lyase (adding indole, L-tryptophan-forming) activity"/>
    <property type="evidence" value="ECO:0007669"/>
    <property type="project" value="TreeGrafter"/>
</dbReference>
<dbReference type="AlphaFoldDB" id="A4XFK4"/>
<feature type="modified residue" description="N6-(pyridoxal phosphate)lysine" evidence="12">
    <location>
        <position position="114"/>
    </location>
</feature>
<keyword evidence="8 12" id="KW-0663">Pyridoxal phosphate</keyword>
<dbReference type="InterPro" id="IPR036052">
    <property type="entry name" value="TrpB-like_PALP_sf"/>
</dbReference>
<dbReference type="KEGG" id="csc:Csac_0030"/>
<evidence type="ECO:0000256" key="10">
    <source>
        <dbReference type="ARBA" id="ARBA00023239"/>
    </source>
</evidence>
<dbReference type="Proteomes" id="UP000000256">
    <property type="component" value="Chromosome"/>
</dbReference>
<dbReference type="HAMAP" id="MF_00133">
    <property type="entry name" value="Trp_synth_beta"/>
    <property type="match status" value="1"/>
</dbReference>
<protein>
    <recommendedName>
        <fullName evidence="12">Tryptophan synthase beta chain</fullName>
        <ecNumber evidence="12">4.2.1.20</ecNumber>
    </recommendedName>
</protein>
<dbReference type="UniPathway" id="UPA00035">
    <property type="reaction ID" value="UER00044"/>
</dbReference>
<evidence type="ECO:0000313" key="14">
    <source>
        <dbReference type="EMBL" id="ABP65689.1"/>
    </source>
</evidence>
<feature type="domain" description="Tryptophan synthase beta chain-like PALP" evidence="13">
    <location>
        <begin position="78"/>
        <end position="416"/>
    </location>
</feature>
<evidence type="ECO:0000259" key="13">
    <source>
        <dbReference type="Pfam" id="PF00291"/>
    </source>
</evidence>
<comment type="pathway">
    <text evidence="3 12">Amino-acid biosynthesis; L-tryptophan biosynthesis; L-tryptophan from chorismate: step 5/5.</text>
</comment>
<reference evidence="14 15" key="1">
    <citation type="journal article" date="2008" name="Appl. Environ. Microbiol.">
        <title>Hydrogenomics of the extremely thermophilic bacterium Caldicellulosiruptor saccharolyticus.</title>
        <authorList>
            <person name="van de Werken H.J."/>
            <person name="Verhaart M.R."/>
            <person name="VanFossen A.L."/>
            <person name="Willquist K."/>
            <person name="Lewis D.L."/>
            <person name="Nichols J.D."/>
            <person name="Goorissen H.P."/>
            <person name="Mongodin E.F."/>
            <person name="Nelson K.E."/>
            <person name="van Niel E.W."/>
            <person name="Stams A.J."/>
            <person name="Ward D.E."/>
            <person name="de Vos W.M."/>
            <person name="van der Oost J."/>
            <person name="Kelly R.M."/>
            <person name="Kengen S.W."/>
        </authorList>
    </citation>
    <scope>NUCLEOTIDE SEQUENCE [LARGE SCALE GENOMIC DNA]</scope>
    <source>
        <strain evidence="15">ATCC 43494 / DSM 8903 / Tp8T 6331</strain>
    </source>
</reference>
<accession>A4XFK4</accession>
<keyword evidence="7 12" id="KW-0822">Tryptophan biosynthesis</keyword>
<evidence type="ECO:0000256" key="5">
    <source>
        <dbReference type="ARBA" id="ARBA00011270"/>
    </source>
</evidence>
<dbReference type="InterPro" id="IPR001926">
    <property type="entry name" value="TrpB-like_PALP"/>
</dbReference>
<dbReference type="OrthoDB" id="9766131at2"/>
<dbReference type="PANTHER" id="PTHR48077">
    <property type="entry name" value="TRYPTOPHAN SYNTHASE-RELATED"/>
    <property type="match status" value="1"/>
</dbReference>
<dbReference type="NCBIfam" id="TIGR01415">
    <property type="entry name" value="trpB_rel"/>
    <property type="match status" value="1"/>
</dbReference>
<dbReference type="PROSITE" id="PS00168">
    <property type="entry name" value="TRP_SYNTHASE_BETA"/>
    <property type="match status" value="1"/>
</dbReference>
<comment type="catalytic activity">
    <reaction evidence="11 12">
        <text>(1S,2R)-1-C-(indol-3-yl)glycerol 3-phosphate + L-serine = D-glyceraldehyde 3-phosphate + L-tryptophan + H2O</text>
        <dbReference type="Rhea" id="RHEA:10532"/>
        <dbReference type="ChEBI" id="CHEBI:15377"/>
        <dbReference type="ChEBI" id="CHEBI:33384"/>
        <dbReference type="ChEBI" id="CHEBI:57912"/>
        <dbReference type="ChEBI" id="CHEBI:58866"/>
        <dbReference type="ChEBI" id="CHEBI:59776"/>
        <dbReference type="EC" id="4.2.1.20"/>
    </reaction>
</comment>
<evidence type="ECO:0000256" key="1">
    <source>
        <dbReference type="ARBA" id="ARBA00001933"/>
    </source>
</evidence>
<keyword evidence="6 12" id="KW-0028">Amino-acid biosynthesis</keyword>
<comment type="similarity">
    <text evidence="4 12">Belongs to the TrpB family.</text>
</comment>
<dbReference type="HOGENOM" id="CLU_042858_1_0_9"/>
<evidence type="ECO:0000256" key="4">
    <source>
        <dbReference type="ARBA" id="ARBA00009982"/>
    </source>
</evidence>
<dbReference type="EMBL" id="CP000679">
    <property type="protein sequence ID" value="ABP65689.1"/>
    <property type="molecule type" value="Genomic_DNA"/>
</dbReference>
<dbReference type="STRING" id="351627.Csac_0030"/>
<evidence type="ECO:0000313" key="15">
    <source>
        <dbReference type="Proteomes" id="UP000000256"/>
    </source>
</evidence>
<keyword evidence="9 12" id="KW-0057">Aromatic amino acid biosynthesis</keyword>